<evidence type="ECO:0000256" key="1">
    <source>
        <dbReference type="SAM" id="MobiDB-lite"/>
    </source>
</evidence>
<dbReference type="AlphaFoldDB" id="A0A5C5WXU3"/>
<gene>
    <name evidence="3" type="ORF">KOR42_25850</name>
</gene>
<organism evidence="3 4">
    <name type="scientific">Thalassoglobus neptunius</name>
    <dbReference type="NCBI Taxonomy" id="1938619"/>
    <lineage>
        <taxon>Bacteria</taxon>
        <taxon>Pseudomonadati</taxon>
        <taxon>Planctomycetota</taxon>
        <taxon>Planctomycetia</taxon>
        <taxon>Planctomycetales</taxon>
        <taxon>Planctomycetaceae</taxon>
        <taxon>Thalassoglobus</taxon>
    </lineage>
</organism>
<evidence type="ECO:0000313" key="3">
    <source>
        <dbReference type="EMBL" id="TWT55774.1"/>
    </source>
</evidence>
<feature type="region of interest" description="Disordered" evidence="1">
    <location>
        <begin position="1"/>
        <end position="27"/>
    </location>
</feature>
<dbReference type="OrthoDB" id="292190at2"/>
<keyword evidence="2" id="KW-0472">Membrane</keyword>
<comment type="caution">
    <text evidence="3">The sequence shown here is derived from an EMBL/GenBank/DDBJ whole genome shotgun (WGS) entry which is preliminary data.</text>
</comment>
<keyword evidence="2" id="KW-0812">Transmembrane</keyword>
<feature type="transmembrane region" description="Helical" evidence="2">
    <location>
        <begin position="71"/>
        <end position="91"/>
    </location>
</feature>
<accession>A0A5C5WXU3</accession>
<dbReference type="RefSeq" id="WP_146510117.1">
    <property type="nucleotide sequence ID" value="NZ_SIHI01000002.1"/>
</dbReference>
<evidence type="ECO:0008006" key="5">
    <source>
        <dbReference type="Google" id="ProtNLM"/>
    </source>
</evidence>
<reference evidence="3 4" key="1">
    <citation type="submission" date="2019-02" db="EMBL/GenBank/DDBJ databases">
        <title>Deep-cultivation of Planctomycetes and their phenomic and genomic characterization uncovers novel biology.</title>
        <authorList>
            <person name="Wiegand S."/>
            <person name="Jogler M."/>
            <person name="Boedeker C."/>
            <person name="Pinto D."/>
            <person name="Vollmers J."/>
            <person name="Rivas-Marin E."/>
            <person name="Kohn T."/>
            <person name="Peeters S.H."/>
            <person name="Heuer A."/>
            <person name="Rast P."/>
            <person name="Oberbeckmann S."/>
            <person name="Bunk B."/>
            <person name="Jeske O."/>
            <person name="Meyerdierks A."/>
            <person name="Storesund J.E."/>
            <person name="Kallscheuer N."/>
            <person name="Luecker S."/>
            <person name="Lage O.M."/>
            <person name="Pohl T."/>
            <person name="Merkel B.J."/>
            <person name="Hornburger P."/>
            <person name="Mueller R.-W."/>
            <person name="Bruemmer F."/>
            <person name="Labrenz M."/>
            <person name="Spormann A.M."/>
            <person name="Op Den Camp H."/>
            <person name="Overmann J."/>
            <person name="Amann R."/>
            <person name="Jetten M.S.M."/>
            <person name="Mascher T."/>
            <person name="Medema M.H."/>
            <person name="Devos D.P."/>
            <person name="Kaster A.-K."/>
            <person name="Ovreas L."/>
            <person name="Rohde M."/>
            <person name="Galperin M.Y."/>
            <person name="Jogler C."/>
        </authorList>
    </citation>
    <scope>NUCLEOTIDE SEQUENCE [LARGE SCALE GENOMIC DNA]</scope>
    <source>
        <strain evidence="3 4">KOR42</strain>
    </source>
</reference>
<name>A0A5C5WXU3_9PLAN</name>
<keyword evidence="4" id="KW-1185">Reference proteome</keyword>
<evidence type="ECO:0000313" key="4">
    <source>
        <dbReference type="Proteomes" id="UP000317243"/>
    </source>
</evidence>
<evidence type="ECO:0000256" key="2">
    <source>
        <dbReference type="SAM" id="Phobius"/>
    </source>
</evidence>
<proteinExistence type="predicted"/>
<dbReference type="EMBL" id="SIHI01000002">
    <property type="protein sequence ID" value="TWT55774.1"/>
    <property type="molecule type" value="Genomic_DNA"/>
</dbReference>
<sequence length="92" mass="10034">MNWRPDEDDFKETYPDEFSEGEWAEDSGSEELTVPCAGCGSPMYIDADVCPVCGEFQIDSASASPLSRKPAWYVVLGIAGVIATIGTMLFLF</sequence>
<dbReference type="Proteomes" id="UP000317243">
    <property type="component" value="Unassembled WGS sequence"/>
</dbReference>
<keyword evidence="2" id="KW-1133">Transmembrane helix</keyword>
<protein>
    <recommendedName>
        <fullName evidence="5">Zinc ribbon domain-containing protein</fullName>
    </recommendedName>
</protein>